<sequence>TMVGLIRISLALSILVVYSLVTASPVKPTKSTNKEKAKGQFLKDLPQPEREKYADLLKKAVEDHREAVMSISYKEREKGTEALLKTKEKGETIMGFFSKYFVCYLHFHVAKNGTVHTTRGFAKTLCVPKFDKFLKASTVALYHELIAAYKHVKPR</sequence>
<dbReference type="EMBL" id="GBRD01015297">
    <property type="protein sequence ID" value="JAG50529.1"/>
    <property type="molecule type" value="Transcribed_RNA"/>
</dbReference>
<accession>A0A0K8SBS8</accession>
<evidence type="ECO:0000256" key="1">
    <source>
        <dbReference type="SAM" id="SignalP"/>
    </source>
</evidence>
<feature type="chain" id="PRO_5005519312" evidence="1">
    <location>
        <begin position="24"/>
        <end position="155"/>
    </location>
</feature>
<proteinExistence type="predicted"/>
<evidence type="ECO:0000313" key="2">
    <source>
        <dbReference type="EMBL" id="JAG50529.1"/>
    </source>
</evidence>
<dbReference type="AlphaFoldDB" id="A0A0K8SBS8"/>
<feature type="non-terminal residue" evidence="2">
    <location>
        <position position="1"/>
    </location>
</feature>
<reference evidence="2" key="1">
    <citation type="submission" date="2014-09" db="EMBL/GenBank/DDBJ databases">
        <authorList>
            <person name="Magalhaes I.L.F."/>
            <person name="Oliveira U."/>
            <person name="Santos F.R."/>
            <person name="Vidigal T.H.D.A."/>
            <person name="Brescovit A.D."/>
            <person name="Santos A.J."/>
        </authorList>
    </citation>
    <scope>NUCLEOTIDE SEQUENCE</scope>
</reference>
<keyword evidence="1" id="KW-0732">Signal</keyword>
<organism evidence="2">
    <name type="scientific">Lygus hesperus</name>
    <name type="common">Western plant bug</name>
    <dbReference type="NCBI Taxonomy" id="30085"/>
    <lineage>
        <taxon>Eukaryota</taxon>
        <taxon>Metazoa</taxon>
        <taxon>Ecdysozoa</taxon>
        <taxon>Arthropoda</taxon>
        <taxon>Hexapoda</taxon>
        <taxon>Insecta</taxon>
        <taxon>Pterygota</taxon>
        <taxon>Neoptera</taxon>
        <taxon>Paraneoptera</taxon>
        <taxon>Hemiptera</taxon>
        <taxon>Heteroptera</taxon>
        <taxon>Panheteroptera</taxon>
        <taxon>Cimicomorpha</taxon>
        <taxon>Miridae</taxon>
        <taxon>Mirini</taxon>
        <taxon>Lygus</taxon>
    </lineage>
</organism>
<name>A0A0K8SBS8_LYGHE</name>
<feature type="signal peptide" evidence="1">
    <location>
        <begin position="1"/>
        <end position="23"/>
    </location>
</feature>
<protein>
    <submittedName>
        <fullName evidence="2">Uncharacterized protein</fullName>
    </submittedName>
</protein>